<protein>
    <submittedName>
        <fullName evidence="7">Lipopolysaccharide biosynthesis protein</fullName>
    </submittedName>
</protein>
<feature type="transmembrane region" description="Helical" evidence="6">
    <location>
        <begin position="370"/>
        <end position="387"/>
    </location>
</feature>
<evidence type="ECO:0000256" key="1">
    <source>
        <dbReference type="ARBA" id="ARBA00004651"/>
    </source>
</evidence>
<dbReference type="EMBL" id="JBIPKE010000012">
    <property type="protein sequence ID" value="MFH6982639.1"/>
    <property type="molecule type" value="Genomic_DNA"/>
</dbReference>
<sequence length="497" mass="56418">MGVVIRQSFWGSVFAYVGVVIGYLNALYLRPKYLDPEQIGLLNIVVNNALLIAPFICLGMPSTLVKYYPHVEKDEARRRSFLSNQIYLILFANILGALLFFIFTDDIKSVFEKKSAAYNEYIFLSLMILVSQTFFIQLQSYSRVVLDIVVPAILKDIYLRIGYALLICLYAANLIDFGDTVKGLTLVYISATIIEAMHVLINQNFKMSLFSWTSMKNWIAETWNYSIYNLAASAGNSIYTNISFLLITTLIGLESNGIFTTCFYIGIIIELPNRAVLMITAPVVSREFKNKNYVEIENLYQRSSLTLGCIGFLFLIGIVCNIEDLFLMIPNGKVFSQGLYVVMAISFAKVFDMLFGLNGNILAYSEHYRVNVYFLLLSVAVLCILNLTLLPTIGINGAGIAFLVSTILFNLLKHYYIVRHLKISLFTKNHIWLLLIGFGTMLLFYFVSIWESPVLNIVGKSALISTFYGILIYKFNISRDINSFVKSIFKKYLNIKI</sequence>
<feature type="transmembrane region" description="Helical" evidence="6">
    <location>
        <begin position="187"/>
        <end position="205"/>
    </location>
</feature>
<accession>A0ABW7N7H0</accession>
<dbReference type="Pfam" id="PF01943">
    <property type="entry name" value="Polysacc_synt"/>
    <property type="match status" value="1"/>
</dbReference>
<keyword evidence="5 6" id="KW-0472">Membrane</keyword>
<comment type="caution">
    <text evidence="7">The sequence shown here is derived from an EMBL/GenBank/DDBJ whole genome shotgun (WGS) entry which is preliminary data.</text>
</comment>
<keyword evidence="2" id="KW-1003">Cell membrane</keyword>
<evidence type="ECO:0000256" key="5">
    <source>
        <dbReference type="ARBA" id="ARBA00023136"/>
    </source>
</evidence>
<dbReference type="RefSeq" id="WP_395416318.1">
    <property type="nucleotide sequence ID" value="NZ_JBIPKE010000012.1"/>
</dbReference>
<dbReference type="Proteomes" id="UP001610063">
    <property type="component" value="Unassembled WGS sequence"/>
</dbReference>
<organism evidence="7 8">
    <name type="scientific">Marinoscillum luteum</name>
    <dbReference type="NCBI Taxonomy" id="861051"/>
    <lineage>
        <taxon>Bacteria</taxon>
        <taxon>Pseudomonadati</taxon>
        <taxon>Bacteroidota</taxon>
        <taxon>Cytophagia</taxon>
        <taxon>Cytophagales</taxon>
        <taxon>Reichenbachiellaceae</taxon>
        <taxon>Marinoscillum</taxon>
    </lineage>
</organism>
<evidence type="ECO:0000256" key="2">
    <source>
        <dbReference type="ARBA" id="ARBA00022475"/>
    </source>
</evidence>
<feature type="transmembrane region" description="Helical" evidence="6">
    <location>
        <begin position="86"/>
        <end position="104"/>
    </location>
</feature>
<dbReference type="InterPro" id="IPR050833">
    <property type="entry name" value="Poly_Biosynth_Transport"/>
</dbReference>
<evidence type="ECO:0000256" key="6">
    <source>
        <dbReference type="SAM" id="Phobius"/>
    </source>
</evidence>
<dbReference type="PANTHER" id="PTHR30250">
    <property type="entry name" value="PST FAMILY PREDICTED COLANIC ACID TRANSPORTER"/>
    <property type="match status" value="1"/>
</dbReference>
<evidence type="ECO:0000256" key="3">
    <source>
        <dbReference type="ARBA" id="ARBA00022692"/>
    </source>
</evidence>
<comment type="subcellular location">
    <subcellularLocation>
        <location evidence="1">Cell membrane</location>
        <topology evidence="1">Multi-pass membrane protein</topology>
    </subcellularLocation>
</comment>
<keyword evidence="8" id="KW-1185">Reference proteome</keyword>
<feature type="transmembrane region" description="Helical" evidence="6">
    <location>
        <begin position="157"/>
        <end position="175"/>
    </location>
</feature>
<feature type="transmembrane region" description="Helical" evidence="6">
    <location>
        <begin position="263"/>
        <end position="284"/>
    </location>
</feature>
<dbReference type="InterPro" id="IPR002797">
    <property type="entry name" value="Polysacc_synth"/>
</dbReference>
<name>A0ABW7N7H0_9BACT</name>
<feature type="transmembrane region" description="Helical" evidence="6">
    <location>
        <begin position="305"/>
        <end position="327"/>
    </location>
</feature>
<feature type="transmembrane region" description="Helical" evidence="6">
    <location>
        <begin position="41"/>
        <end position="65"/>
    </location>
</feature>
<feature type="transmembrane region" description="Helical" evidence="6">
    <location>
        <begin position="339"/>
        <end position="358"/>
    </location>
</feature>
<keyword evidence="3 6" id="KW-0812">Transmembrane</keyword>
<evidence type="ECO:0000313" key="8">
    <source>
        <dbReference type="Proteomes" id="UP001610063"/>
    </source>
</evidence>
<feature type="transmembrane region" description="Helical" evidence="6">
    <location>
        <begin position="226"/>
        <end position="251"/>
    </location>
</feature>
<feature type="transmembrane region" description="Helical" evidence="6">
    <location>
        <begin position="454"/>
        <end position="473"/>
    </location>
</feature>
<evidence type="ECO:0000313" key="7">
    <source>
        <dbReference type="EMBL" id="MFH6982639.1"/>
    </source>
</evidence>
<feature type="transmembrane region" description="Helical" evidence="6">
    <location>
        <begin position="431"/>
        <end position="448"/>
    </location>
</feature>
<gene>
    <name evidence="7" type="ORF">ACHKAR_04270</name>
</gene>
<feature type="transmembrane region" description="Helical" evidence="6">
    <location>
        <begin position="393"/>
        <end position="411"/>
    </location>
</feature>
<keyword evidence="4 6" id="KW-1133">Transmembrane helix</keyword>
<evidence type="ECO:0000256" key="4">
    <source>
        <dbReference type="ARBA" id="ARBA00022989"/>
    </source>
</evidence>
<feature type="transmembrane region" description="Helical" evidence="6">
    <location>
        <begin position="9"/>
        <end position="29"/>
    </location>
</feature>
<reference evidence="7 8" key="1">
    <citation type="journal article" date="2013" name="Int. J. Syst. Evol. Microbiol.">
        <title>Marinoscillum luteum sp. nov., isolated from marine sediment.</title>
        <authorList>
            <person name="Cha I.T."/>
            <person name="Park S.J."/>
            <person name="Kim S.J."/>
            <person name="Kim J.G."/>
            <person name="Jung M.Y."/>
            <person name="Shin K.S."/>
            <person name="Kwon K.K."/>
            <person name="Yang S.H."/>
            <person name="Seo Y.S."/>
            <person name="Rhee S.K."/>
        </authorList>
    </citation>
    <scope>NUCLEOTIDE SEQUENCE [LARGE SCALE GENOMIC DNA]</scope>
    <source>
        <strain evidence="7 8">KCTC 23939</strain>
    </source>
</reference>
<proteinExistence type="predicted"/>
<dbReference type="PANTHER" id="PTHR30250:SF11">
    <property type="entry name" value="O-ANTIGEN TRANSPORTER-RELATED"/>
    <property type="match status" value="1"/>
</dbReference>
<feature type="transmembrane region" description="Helical" evidence="6">
    <location>
        <begin position="116"/>
        <end position="136"/>
    </location>
</feature>